<evidence type="ECO:0000256" key="16">
    <source>
        <dbReference type="PIRSR" id="PIRSR000148-1"/>
    </source>
</evidence>
<dbReference type="GO" id="GO:0051287">
    <property type="term" value="F:NAD binding"/>
    <property type="evidence" value="ECO:0007669"/>
    <property type="project" value="InterPro"/>
</dbReference>
<dbReference type="InterPro" id="IPR012280">
    <property type="entry name" value="Semialdhyde_DH_dimer_dom"/>
</dbReference>
<dbReference type="InterPro" id="IPR000534">
    <property type="entry name" value="Semialdehyde_DH_NAD-bd"/>
</dbReference>
<feature type="active site" description="Proton acceptor" evidence="15 16">
    <location>
        <position position="234"/>
    </location>
</feature>
<comment type="pathway">
    <text evidence="3 15">Amino-acid biosynthesis; L-threonine biosynthesis; L-threonine from L-aspartate: step 2/5.</text>
</comment>
<dbReference type="EC" id="1.2.1.11" evidence="6 15"/>
<dbReference type="RefSeq" id="WP_154539127.1">
    <property type="nucleotide sequence ID" value="NZ_VULQ01000002.1"/>
</dbReference>
<organism evidence="18 19">
    <name type="scientific">Anaerococcus porci</name>
    <dbReference type="NCBI Taxonomy" id="2652269"/>
    <lineage>
        <taxon>Bacteria</taxon>
        <taxon>Bacillati</taxon>
        <taxon>Bacillota</taxon>
        <taxon>Tissierellia</taxon>
        <taxon>Tissierellales</taxon>
        <taxon>Peptoniphilaceae</taxon>
        <taxon>Anaerococcus</taxon>
    </lineage>
</organism>
<evidence type="ECO:0000256" key="3">
    <source>
        <dbReference type="ARBA" id="ARBA00005097"/>
    </source>
</evidence>
<feature type="binding site" evidence="15">
    <location>
        <begin position="161"/>
        <end position="162"/>
    </location>
    <ligand>
        <name>NADP(+)</name>
        <dbReference type="ChEBI" id="CHEBI:58349"/>
    </ligand>
</feature>
<dbReference type="Gene3D" id="3.30.360.10">
    <property type="entry name" value="Dihydrodipicolinate Reductase, domain 2"/>
    <property type="match status" value="1"/>
</dbReference>
<dbReference type="CDD" id="cd18131">
    <property type="entry name" value="ASADH_C_bac_euk_like"/>
    <property type="match status" value="1"/>
</dbReference>
<dbReference type="EMBL" id="VULQ01000002">
    <property type="protein sequence ID" value="MSS77211.1"/>
    <property type="molecule type" value="Genomic_DNA"/>
</dbReference>
<dbReference type="GO" id="GO:0009088">
    <property type="term" value="P:threonine biosynthetic process"/>
    <property type="evidence" value="ECO:0007669"/>
    <property type="project" value="UniProtKB-UniRule"/>
</dbReference>
<dbReference type="SUPFAM" id="SSF51735">
    <property type="entry name" value="NAD(P)-binding Rossmann-fold domains"/>
    <property type="match status" value="1"/>
</dbReference>
<dbReference type="NCBIfam" id="TIGR01296">
    <property type="entry name" value="asd_B"/>
    <property type="match status" value="1"/>
</dbReference>
<evidence type="ECO:0000256" key="14">
    <source>
        <dbReference type="ARBA" id="ARBA00047891"/>
    </source>
</evidence>
<dbReference type="UniPathway" id="UPA00050">
    <property type="reaction ID" value="UER00463"/>
</dbReference>
<evidence type="ECO:0000256" key="10">
    <source>
        <dbReference type="ARBA" id="ARBA00022915"/>
    </source>
</evidence>
<feature type="domain" description="Semialdehyde dehydrogenase NAD-binding" evidence="17">
    <location>
        <begin position="5"/>
        <end position="122"/>
    </location>
</feature>
<feature type="binding site" evidence="15">
    <location>
        <position position="307"/>
    </location>
    <ligand>
        <name>NADP(+)</name>
        <dbReference type="ChEBI" id="CHEBI:58349"/>
    </ligand>
</feature>
<evidence type="ECO:0000256" key="4">
    <source>
        <dbReference type="ARBA" id="ARBA00010584"/>
    </source>
</evidence>
<dbReference type="GO" id="GO:0019877">
    <property type="term" value="P:diaminopimelate biosynthetic process"/>
    <property type="evidence" value="ECO:0007669"/>
    <property type="project" value="UniProtKB-UniRule"/>
</dbReference>
<dbReference type="PANTHER" id="PTHR46278">
    <property type="entry name" value="DEHYDROGENASE, PUTATIVE-RELATED"/>
    <property type="match status" value="1"/>
</dbReference>
<keyword evidence="8 15" id="KW-0791">Threonine biosynthesis</keyword>
<dbReference type="GO" id="GO:0046983">
    <property type="term" value="F:protein dimerization activity"/>
    <property type="evidence" value="ECO:0007669"/>
    <property type="project" value="InterPro"/>
</dbReference>
<dbReference type="SUPFAM" id="SSF55347">
    <property type="entry name" value="Glyceraldehyde-3-phosphate dehydrogenase-like, C-terminal domain"/>
    <property type="match status" value="1"/>
</dbReference>
<dbReference type="Pfam" id="PF02774">
    <property type="entry name" value="Semialdhyde_dhC"/>
    <property type="match status" value="1"/>
</dbReference>
<keyword evidence="7 15" id="KW-0028">Amino-acid biosynthesis</keyword>
<keyword evidence="11 15" id="KW-0560">Oxidoreductase</keyword>
<comment type="pathway">
    <text evidence="2 15">Amino-acid biosynthesis; L-lysine biosynthesis via DAP pathway; (S)-tetrahydrodipicolinate from L-aspartate: step 2/4.</text>
</comment>
<comment type="pathway">
    <text evidence="1 15">Amino-acid biosynthesis; L-methionine biosynthesis via de novo pathway; L-homoserine from L-aspartate: step 2/3.</text>
</comment>
<dbReference type="SMART" id="SM00859">
    <property type="entry name" value="Semialdhyde_dh"/>
    <property type="match status" value="1"/>
</dbReference>
<evidence type="ECO:0000256" key="1">
    <source>
        <dbReference type="ARBA" id="ARBA00005021"/>
    </source>
</evidence>
<dbReference type="InterPro" id="IPR005986">
    <property type="entry name" value="Asp_semialdehyde_DH_beta"/>
</dbReference>
<feature type="binding site" evidence="15">
    <location>
        <begin position="12"/>
        <end position="15"/>
    </location>
    <ligand>
        <name>NADP(+)</name>
        <dbReference type="ChEBI" id="CHEBI:58349"/>
    </ligand>
</feature>
<dbReference type="GO" id="GO:0071266">
    <property type="term" value="P:'de novo' L-methionine biosynthetic process"/>
    <property type="evidence" value="ECO:0007669"/>
    <property type="project" value="UniProtKB-UniRule"/>
</dbReference>
<keyword evidence="13 15" id="KW-0486">Methionine biosynthesis</keyword>
<dbReference type="Proteomes" id="UP000441925">
    <property type="component" value="Unassembled WGS sequence"/>
</dbReference>
<evidence type="ECO:0000256" key="6">
    <source>
        <dbReference type="ARBA" id="ARBA00013120"/>
    </source>
</evidence>
<feature type="binding site" evidence="15">
    <location>
        <begin position="40"/>
        <end position="41"/>
    </location>
    <ligand>
        <name>NADP(+)</name>
        <dbReference type="ChEBI" id="CHEBI:58349"/>
    </ligand>
</feature>
<comment type="similarity">
    <text evidence="4 15">Belongs to the aspartate-semialdehyde dehydrogenase family.</text>
</comment>
<dbReference type="UniPathway" id="UPA00051">
    <property type="reaction ID" value="UER00464"/>
</dbReference>
<feature type="binding site" evidence="15">
    <location>
        <position position="227"/>
    </location>
    <ligand>
        <name>substrate</name>
    </ligand>
</feature>
<dbReference type="UniPathway" id="UPA00034">
    <property type="reaction ID" value="UER00016"/>
</dbReference>
<dbReference type="HAMAP" id="MF_02121">
    <property type="entry name" value="ASADH"/>
    <property type="match status" value="1"/>
</dbReference>
<evidence type="ECO:0000256" key="5">
    <source>
        <dbReference type="ARBA" id="ARBA00011738"/>
    </source>
</evidence>
<evidence type="ECO:0000313" key="18">
    <source>
        <dbReference type="EMBL" id="MSS77211.1"/>
    </source>
</evidence>
<evidence type="ECO:0000256" key="11">
    <source>
        <dbReference type="ARBA" id="ARBA00023002"/>
    </source>
</evidence>
<dbReference type="PIRSF" id="PIRSF000148">
    <property type="entry name" value="ASA_dh"/>
    <property type="match status" value="1"/>
</dbReference>
<evidence type="ECO:0000256" key="13">
    <source>
        <dbReference type="ARBA" id="ARBA00023167"/>
    </source>
</evidence>
<keyword evidence="9 15" id="KW-0521">NADP</keyword>
<keyword evidence="19" id="KW-1185">Reference proteome</keyword>
<evidence type="ECO:0000256" key="8">
    <source>
        <dbReference type="ARBA" id="ARBA00022697"/>
    </source>
</evidence>
<evidence type="ECO:0000259" key="17">
    <source>
        <dbReference type="SMART" id="SM00859"/>
    </source>
</evidence>
<feature type="binding site" evidence="15">
    <location>
        <position position="102"/>
    </location>
    <ligand>
        <name>phosphate</name>
        <dbReference type="ChEBI" id="CHEBI:43474"/>
    </ligand>
</feature>
<dbReference type="GO" id="GO:0050661">
    <property type="term" value="F:NADP binding"/>
    <property type="evidence" value="ECO:0007669"/>
    <property type="project" value="UniProtKB-UniRule"/>
</dbReference>
<dbReference type="GO" id="GO:0009097">
    <property type="term" value="P:isoleucine biosynthetic process"/>
    <property type="evidence" value="ECO:0007669"/>
    <property type="project" value="UniProtKB-UniRule"/>
</dbReference>
<sequence length="326" mass="36738">MKEFNVAVVGATGLVGRKILEILDERNFPIKNLRALASEKSAGNKIKFRGEDVTVEKLDENSFSNKDIDLALFSAGGAVSEKYIPIAIKNGVKCVDNSSFFRMHNDVILVVPEINKDKITKDTMLIANPNCSTIQSVLALKPIFDNFNIKRIVYNTYQAVSGGGERALEDLYNKTNYKWKYKIFNNVLPQIDDFTENGYTKEEMKMINETRKILGDDSLKITATTARVPVENSHAISINIELDKDFDLDYIKKILENQEGVKVVDDIENELYPLPTKATGYDDVFVGRIRRDYSLEYGLNLWCVADNIRKGAATNAVENAELLMEV</sequence>
<comment type="subunit">
    <text evidence="5 15">Homodimer.</text>
</comment>
<dbReference type="InterPro" id="IPR036291">
    <property type="entry name" value="NAD(P)-bd_dom_sf"/>
</dbReference>
<feature type="binding site" evidence="15">
    <location>
        <position position="158"/>
    </location>
    <ligand>
        <name>substrate</name>
    </ligand>
</feature>
<reference evidence="18 19" key="1">
    <citation type="submission" date="2019-08" db="EMBL/GenBank/DDBJ databases">
        <title>In-depth cultivation of the pig gut microbiome towards novel bacterial diversity and tailored functional studies.</title>
        <authorList>
            <person name="Wylensek D."/>
            <person name="Hitch T.C.A."/>
            <person name="Clavel T."/>
        </authorList>
    </citation>
    <scope>NUCLEOTIDE SEQUENCE [LARGE SCALE GENOMIC DNA]</scope>
    <source>
        <strain evidence="18 19">WCA-380-WT-2B</strain>
    </source>
</reference>
<gene>
    <name evidence="15" type="primary">asd</name>
    <name evidence="18" type="ORF">FYJ26_02050</name>
</gene>
<comment type="caution">
    <text evidence="15">Lacks conserved residue(s) required for the propagation of feature annotation.</text>
</comment>
<name>A0A6N7VEB2_9FIRM</name>
<evidence type="ECO:0000313" key="19">
    <source>
        <dbReference type="Proteomes" id="UP000441925"/>
    </source>
</evidence>
<evidence type="ECO:0000256" key="12">
    <source>
        <dbReference type="ARBA" id="ARBA00023154"/>
    </source>
</evidence>
<evidence type="ECO:0000256" key="7">
    <source>
        <dbReference type="ARBA" id="ARBA00022605"/>
    </source>
</evidence>
<evidence type="ECO:0000256" key="2">
    <source>
        <dbReference type="ARBA" id="ARBA00005076"/>
    </source>
</evidence>
<keyword evidence="10 15" id="KW-0220">Diaminopimelate biosynthesis</keyword>
<dbReference type="CDD" id="cd02316">
    <property type="entry name" value="VcASADH2_like_N"/>
    <property type="match status" value="1"/>
</dbReference>
<accession>A0A6N7VEB2</accession>
<dbReference type="PANTHER" id="PTHR46278:SF2">
    <property type="entry name" value="ASPARTATE-SEMIALDEHYDE DEHYDROGENASE"/>
    <property type="match status" value="1"/>
</dbReference>
<evidence type="ECO:0000256" key="9">
    <source>
        <dbReference type="ARBA" id="ARBA00022857"/>
    </source>
</evidence>
<comment type="catalytic activity">
    <reaction evidence="14 15">
        <text>L-aspartate 4-semialdehyde + phosphate + NADP(+) = 4-phospho-L-aspartate + NADPH + H(+)</text>
        <dbReference type="Rhea" id="RHEA:24284"/>
        <dbReference type="ChEBI" id="CHEBI:15378"/>
        <dbReference type="ChEBI" id="CHEBI:43474"/>
        <dbReference type="ChEBI" id="CHEBI:57535"/>
        <dbReference type="ChEBI" id="CHEBI:57783"/>
        <dbReference type="ChEBI" id="CHEBI:58349"/>
        <dbReference type="ChEBI" id="CHEBI:537519"/>
        <dbReference type="EC" id="1.2.1.11"/>
    </reaction>
</comment>
<dbReference type="GO" id="GO:0009089">
    <property type="term" value="P:lysine biosynthetic process via diaminopimelate"/>
    <property type="evidence" value="ECO:0007669"/>
    <property type="project" value="UniProtKB-UniRule"/>
</dbReference>
<dbReference type="Gene3D" id="3.40.50.720">
    <property type="entry name" value="NAD(P)-binding Rossmann-like Domain"/>
    <property type="match status" value="1"/>
</dbReference>
<dbReference type="InterPro" id="IPR012080">
    <property type="entry name" value="Asp_semialdehyde_DH"/>
</dbReference>
<dbReference type="NCBIfam" id="NF011456">
    <property type="entry name" value="PRK14874.1"/>
    <property type="match status" value="1"/>
</dbReference>
<evidence type="ECO:0000256" key="15">
    <source>
        <dbReference type="HAMAP-Rule" id="MF_02121"/>
    </source>
</evidence>
<feature type="active site" description="Acyl-thioester intermediate" evidence="15 16">
    <location>
        <position position="131"/>
    </location>
</feature>
<comment type="caution">
    <text evidence="18">The sequence shown here is derived from an EMBL/GenBank/DDBJ whole genome shotgun (WGS) entry which is preliminary data.</text>
</comment>
<dbReference type="AlphaFoldDB" id="A0A6N7VEB2"/>
<dbReference type="GO" id="GO:0004073">
    <property type="term" value="F:aspartate-semialdehyde dehydrogenase activity"/>
    <property type="evidence" value="ECO:0007669"/>
    <property type="project" value="UniProtKB-UniRule"/>
</dbReference>
<proteinExistence type="inferred from homology"/>
<keyword evidence="12 15" id="KW-0457">Lysine biosynthesis</keyword>
<protein>
    <recommendedName>
        <fullName evidence="6 15">Aspartate-semialdehyde dehydrogenase</fullName>
        <shortName evidence="15">ASA dehydrogenase</shortName>
        <shortName evidence="15">ASADH</shortName>
        <ecNumber evidence="6 15">1.2.1.11</ecNumber>
    </recommendedName>
    <alternativeName>
        <fullName evidence="15">Aspartate-beta-semialdehyde dehydrogenase</fullName>
    </alternativeName>
</protein>
<dbReference type="Pfam" id="PF01118">
    <property type="entry name" value="Semialdhyde_dh"/>
    <property type="match status" value="1"/>
</dbReference>
<comment type="function">
    <text evidence="15">Catalyzes the NADPH-dependent formation of L-aspartate-semialdehyde (L-ASA) by the reductive dephosphorylation of L-aspartyl-4-phosphate.</text>
</comment>